<dbReference type="Proteomes" id="UP000230729">
    <property type="component" value="Unassembled WGS sequence"/>
</dbReference>
<dbReference type="Pfam" id="PF03781">
    <property type="entry name" value="FGE-sulfatase"/>
    <property type="match status" value="1"/>
</dbReference>
<protein>
    <recommendedName>
        <fullName evidence="2">Sulfatase-modifying factor enzyme-like domain-containing protein</fullName>
    </recommendedName>
</protein>
<organism evidence="3 4">
    <name type="scientific">Candidatus Falkowbacteria bacterium CG23_combo_of_CG06-09_8_20_14_all_49_15</name>
    <dbReference type="NCBI Taxonomy" id="1974572"/>
    <lineage>
        <taxon>Bacteria</taxon>
        <taxon>Candidatus Falkowiibacteriota</taxon>
    </lineage>
</organism>
<dbReference type="Gene3D" id="3.90.1580.10">
    <property type="entry name" value="paralog of FGE (formylglycine-generating enzyme)"/>
    <property type="match status" value="1"/>
</dbReference>
<feature type="transmembrane region" description="Helical" evidence="1">
    <location>
        <begin position="12"/>
        <end position="31"/>
    </location>
</feature>
<accession>A0A2G9ZL44</accession>
<keyword evidence="1" id="KW-0472">Membrane</keyword>
<dbReference type="EMBL" id="PCSD01000040">
    <property type="protein sequence ID" value="PIP33896.1"/>
    <property type="molecule type" value="Genomic_DNA"/>
</dbReference>
<feature type="domain" description="Sulfatase-modifying factor enzyme-like" evidence="2">
    <location>
        <begin position="96"/>
        <end position="284"/>
    </location>
</feature>
<keyword evidence="1" id="KW-0812">Transmembrane</keyword>
<gene>
    <name evidence="3" type="ORF">COX22_01935</name>
</gene>
<dbReference type="SUPFAM" id="SSF56436">
    <property type="entry name" value="C-type lectin-like"/>
    <property type="match status" value="1"/>
</dbReference>
<dbReference type="AlphaFoldDB" id="A0A2G9ZL44"/>
<comment type="caution">
    <text evidence="3">The sequence shown here is derived from an EMBL/GenBank/DDBJ whole genome shotgun (WGS) entry which is preliminary data.</text>
</comment>
<dbReference type="InterPro" id="IPR042095">
    <property type="entry name" value="SUMF_sf"/>
</dbReference>
<evidence type="ECO:0000313" key="3">
    <source>
        <dbReference type="EMBL" id="PIP33896.1"/>
    </source>
</evidence>
<evidence type="ECO:0000259" key="2">
    <source>
        <dbReference type="Pfam" id="PF03781"/>
    </source>
</evidence>
<keyword evidence="1" id="KW-1133">Transmembrane helix</keyword>
<proteinExistence type="predicted"/>
<name>A0A2G9ZL44_9BACT</name>
<sequence length="284" mass="30716">MKKRKIWRKFFYYFFIAILAVGLVTIGIDAVDHYDNLSDSVVGHLFFQGADAPCPAEMVFVPSAAGGFCLDKYEAAAGRRCPHQEIGNQLMTRENLDAPDCAPESRAGAQPWRFISQTQAMAVCAKAGKRLPTGEEWFKAALGTPDKAAGWGADDCQVDSNWPSQPGPAGTGRNCVSSFGAYDMVGNVWEWIKEEAVDGVYRGRALPATGYVAAVDTDGLVAETRESEADQNFGADYFWIKASGVRGLARGGYWQNKADSGLYAVYIVSPTSFAGTGIGFRCAK</sequence>
<evidence type="ECO:0000313" key="4">
    <source>
        <dbReference type="Proteomes" id="UP000230729"/>
    </source>
</evidence>
<evidence type="ECO:0000256" key="1">
    <source>
        <dbReference type="SAM" id="Phobius"/>
    </source>
</evidence>
<dbReference type="InterPro" id="IPR016187">
    <property type="entry name" value="CTDL_fold"/>
</dbReference>
<dbReference type="InterPro" id="IPR005532">
    <property type="entry name" value="SUMF_dom"/>
</dbReference>
<reference evidence="3 4" key="1">
    <citation type="submission" date="2017-09" db="EMBL/GenBank/DDBJ databases">
        <title>Depth-based differentiation of microbial function through sediment-hosted aquifers and enrichment of novel symbionts in the deep terrestrial subsurface.</title>
        <authorList>
            <person name="Probst A.J."/>
            <person name="Ladd B."/>
            <person name="Jarett J.K."/>
            <person name="Geller-Mcgrath D.E."/>
            <person name="Sieber C.M."/>
            <person name="Emerson J.B."/>
            <person name="Anantharaman K."/>
            <person name="Thomas B.C."/>
            <person name="Malmstrom R."/>
            <person name="Stieglmeier M."/>
            <person name="Klingl A."/>
            <person name="Woyke T."/>
            <person name="Ryan C.M."/>
            <person name="Banfield J.F."/>
        </authorList>
    </citation>
    <scope>NUCLEOTIDE SEQUENCE [LARGE SCALE GENOMIC DNA]</scope>
    <source>
        <strain evidence="3">CG23_combo_of_CG06-09_8_20_14_all_49_15</strain>
    </source>
</reference>